<dbReference type="GO" id="GO:0006465">
    <property type="term" value="P:signal peptide processing"/>
    <property type="evidence" value="ECO:0007669"/>
    <property type="project" value="TreeGrafter"/>
</dbReference>
<dbReference type="PANTHER" id="PTHR30487:SF0">
    <property type="entry name" value="PREPILIN LEADER PEPTIDASE_N-METHYLTRANSFERASE-RELATED"/>
    <property type="match status" value="1"/>
</dbReference>
<dbReference type="Gene3D" id="1.20.120.1220">
    <property type="match status" value="1"/>
</dbReference>
<dbReference type="PANTHER" id="PTHR30487">
    <property type="entry name" value="TYPE 4 PREPILIN-LIKE PROTEINS LEADER PEPTIDE-PROCESSING ENZYME"/>
    <property type="match status" value="1"/>
</dbReference>
<comment type="similarity">
    <text evidence="1">Belongs to the peptidase A24 family.</text>
</comment>
<dbReference type="KEGG" id="sbae:DSM104329_02006"/>
<organism evidence="4 5">
    <name type="scientific">Capillimicrobium parvum</name>
    <dbReference type="NCBI Taxonomy" id="2884022"/>
    <lineage>
        <taxon>Bacteria</taxon>
        <taxon>Bacillati</taxon>
        <taxon>Actinomycetota</taxon>
        <taxon>Thermoleophilia</taxon>
        <taxon>Solirubrobacterales</taxon>
        <taxon>Capillimicrobiaceae</taxon>
        <taxon>Capillimicrobium</taxon>
    </lineage>
</organism>
<sequence length="154" mass="15258">MDLLLPAALLAFLVPITLIDLDRRIIPNRLTGAAAVVALVLVALVDPSSAPERLAAAGLAGGAFLVVALVSPAGMGMGDVKLVAMLGLYLGAAVAVAVVVALAAGTVAGLAIVVRRGVLVGRRATMPFGPFLALGGAVAVFAGPALLDLYARAI</sequence>
<keyword evidence="2" id="KW-0472">Membrane</keyword>
<protein>
    <recommendedName>
        <fullName evidence="3">Prepilin type IV endopeptidase peptidase domain-containing protein</fullName>
    </recommendedName>
</protein>
<keyword evidence="2" id="KW-0812">Transmembrane</keyword>
<evidence type="ECO:0000313" key="5">
    <source>
        <dbReference type="Proteomes" id="UP001162834"/>
    </source>
</evidence>
<keyword evidence="2" id="KW-1133">Transmembrane helix</keyword>
<dbReference type="RefSeq" id="WP_259315295.1">
    <property type="nucleotide sequence ID" value="NZ_CP087164.1"/>
</dbReference>
<feature type="transmembrane region" description="Helical" evidence="2">
    <location>
        <begin position="54"/>
        <end position="74"/>
    </location>
</feature>
<evidence type="ECO:0000256" key="1">
    <source>
        <dbReference type="ARBA" id="ARBA00005801"/>
    </source>
</evidence>
<dbReference type="InterPro" id="IPR050882">
    <property type="entry name" value="Prepilin_peptidase/N-MTase"/>
</dbReference>
<evidence type="ECO:0000256" key="2">
    <source>
        <dbReference type="SAM" id="Phobius"/>
    </source>
</evidence>
<dbReference type="GO" id="GO:0005886">
    <property type="term" value="C:plasma membrane"/>
    <property type="evidence" value="ECO:0007669"/>
    <property type="project" value="TreeGrafter"/>
</dbReference>
<dbReference type="GO" id="GO:0004190">
    <property type="term" value="F:aspartic-type endopeptidase activity"/>
    <property type="evidence" value="ECO:0007669"/>
    <property type="project" value="InterPro"/>
</dbReference>
<dbReference type="Pfam" id="PF01478">
    <property type="entry name" value="Peptidase_A24"/>
    <property type="match status" value="1"/>
</dbReference>
<keyword evidence="5" id="KW-1185">Reference proteome</keyword>
<evidence type="ECO:0000259" key="3">
    <source>
        <dbReference type="Pfam" id="PF01478"/>
    </source>
</evidence>
<dbReference type="Proteomes" id="UP001162834">
    <property type="component" value="Chromosome"/>
</dbReference>
<reference evidence="4" key="1">
    <citation type="journal article" date="2022" name="Int. J. Syst. Evol. Microbiol.">
        <title>Pseudomonas aegrilactucae sp. nov. and Pseudomonas morbosilactucae sp. nov., pathogens causing bacterial rot of lettuce in Japan.</title>
        <authorList>
            <person name="Sawada H."/>
            <person name="Fujikawa T."/>
            <person name="Satou M."/>
        </authorList>
    </citation>
    <scope>NUCLEOTIDE SEQUENCE</scope>
    <source>
        <strain evidence="4">0166_1</strain>
    </source>
</reference>
<accession>A0A9E6XWC0</accession>
<evidence type="ECO:0000313" key="4">
    <source>
        <dbReference type="EMBL" id="UGS35613.1"/>
    </source>
</evidence>
<proteinExistence type="inferred from homology"/>
<name>A0A9E6XWC0_9ACTN</name>
<feature type="transmembrane region" description="Helical" evidence="2">
    <location>
        <begin position="126"/>
        <end position="147"/>
    </location>
</feature>
<dbReference type="InterPro" id="IPR000045">
    <property type="entry name" value="Prepilin_IV_endopep_pep"/>
</dbReference>
<gene>
    <name evidence="4" type="ORF">DSM104329_02006</name>
</gene>
<feature type="transmembrane region" description="Helical" evidence="2">
    <location>
        <begin position="86"/>
        <end position="114"/>
    </location>
</feature>
<dbReference type="AlphaFoldDB" id="A0A9E6XWC0"/>
<feature type="transmembrane region" description="Helical" evidence="2">
    <location>
        <begin position="28"/>
        <end position="45"/>
    </location>
</feature>
<feature type="domain" description="Prepilin type IV endopeptidase peptidase" evidence="3">
    <location>
        <begin position="8"/>
        <end position="108"/>
    </location>
</feature>
<dbReference type="EMBL" id="CP087164">
    <property type="protein sequence ID" value="UGS35613.1"/>
    <property type="molecule type" value="Genomic_DNA"/>
</dbReference>